<feature type="compositionally biased region" description="Polar residues" evidence="1">
    <location>
        <begin position="617"/>
        <end position="632"/>
    </location>
</feature>
<sequence length="1440" mass="160940">MPPYHYPLRHVYYHHDPYAWLPDEEEPCRMERGRTLRGGPDYDGYPPRRYMSYSSEYLLGRHEPCPAHPHLPPPPPPPQIPTAPHRPKHVSFARSHTMQSFEDTVSFGSGSCITSCSQERLIDGKKIPDTPKVIVMEKAKRAPMKTQATQTEVCLGRKPLPPNYLSLSPRTVQRVRMVSQGAQTNGDRAINRKLMKSLSEAAKIGQQQQVDVTLHEPLQRTQSEEPRSPYLPTSPKEIFINFEPLEKKGKKKLAKTLSDGEILEAKQKDEGEPCTLSDGELQKSGLSETTLDNLDLEITSPQKQKFLISADSQEEEFHENLIYQDMFRKSSLESPGDGKGLLTPASPSPFASCDSLNTKDHSDGMWNESQMTVLHADSDNNGAGTCMSGSDVSSSLTPSAALNSMTPSTRRKHLLMMQHAQRSSMDTDALECEETAFEPEIQMKTKQEKSPSVPTLAVTIPIHDITPEPLSRTSMQKEKEMKMDRPLSPALRGKRRSPGTRTPESDYHHSSSQTLSSNEAFARSDSGRTNTDMSEASTTDDYATATENNSDGSGRPQQQQPGTGSFESGSSLYSLTRTDATEEQQVCNGQVPSSPPLIEEELEKGSEEKGREGDGDTSSPESSTCGSYSVEGSSEKLGHSDKSGHCSSTGGYDSPFEDRTRKSKWTSDDKTKVKKRFTLELSTSMERPESQIKSARSPWQKKSIVTPVEVEKEKVRSRSPVPGKKTPIQISREVTPITARSPADTMRKEDWLSQRLTPEEKKGKLNNGIGVQDTSDESSEECTCGKNKRTRENQRRKTPPVKSPTIHTRRKSMPGEDLSKRRCSISAAKSPSPQEDQAVVPGSRLSPYTVHSPGGSPSKHHRAKVVTSPDSARLKALSAESLRSVSPGSDSVFYSEPSSNATGETAPSTCSHCGMLYETQMAKAAEKPAETIVQPPAGFEDSPRTPHRTRLYKKAEKRFRSEERRHRMHAEAARAKSEERAREERKDKIRPLARSTDASMEKLHSSSLDDDDEWTGVLSEAYNTGTWVYIGAVEEQQFWQRPESKAAEEEETEEHQKLRKDSSDSTQSENEFKRRYQAIAHRMVHRKSSLEMYKRLASKSFEADKRVLVRRVSGEFGFRIHGSKPVVVSAIESGTPAESSGLEVGDIIISVNNTNVLDATHSEVVKLAHAGSDTLELEVVRTYDKFSTKASVPSPVICGCLYRMSISSSKLKPVWVLRYFILKEDHCLYHYKSDFGGQPLGALRVTDYMVSLTSDPERPHSFKISRKGCSSVHLAASSAAETEQWVAALTEASKPLVYPWMSEKCLKAPPTKIHEPDCVGTLSTLIHHRGKTWRRRFCILKDACLYFYTDINAEKAIGMVCLHGYRVQSLTSASRRFSFELFPPEPSLLHFYFYTDTELDKKRWLAALEYSIDRWIKVGSVQMSKYNIPFRPTIFVMLSV</sequence>
<dbReference type="EMBL" id="OV725082">
    <property type="protein sequence ID" value="CAH1405117.1"/>
    <property type="molecule type" value="Genomic_DNA"/>
</dbReference>
<dbReference type="SMART" id="SM00228">
    <property type="entry name" value="PDZ"/>
    <property type="match status" value="1"/>
</dbReference>
<feature type="compositionally biased region" description="Basic and acidic residues" evidence="1">
    <location>
        <begin position="633"/>
        <end position="644"/>
    </location>
</feature>
<evidence type="ECO:0000259" key="3">
    <source>
        <dbReference type="PROSITE" id="PS50106"/>
    </source>
</evidence>
<feature type="compositionally biased region" description="Basic and acidic residues" evidence="1">
    <location>
        <begin position="745"/>
        <end position="763"/>
    </location>
</feature>
<gene>
    <name evidence="4" type="ORF">NEZAVI_LOCUS13401</name>
</gene>
<dbReference type="Proteomes" id="UP001152798">
    <property type="component" value="Chromosome 6"/>
</dbReference>
<feature type="compositionally biased region" description="Polar residues" evidence="1">
    <location>
        <begin position="510"/>
        <end position="519"/>
    </location>
</feature>
<feature type="region of interest" description="Disordered" evidence="1">
    <location>
        <begin position="438"/>
        <end position="675"/>
    </location>
</feature>
<feature type="region of interest" description="Disordered" evidence="1">
    <location>
        <begin position="63"/>
        <end position="87"/>
    </location>
</feature>
<evidence type="ECO:0000313" key="4">
    <source>
        <dbReference type="EMBL" id="CAH1405117.1"/>
    </source>
</evidence>
<dbReference type="Pfam" id="PF00595">
    <property type="entry name" value="PDZ"/>
    <property type="match status" value="1"/>
</dbReference>
<dbReference type="InterPro" id="IPR001849">
    <property type="entry name" value="PH_domain"/>
</dbReference>
<feature type="compositionally biased region" description="Basic and acidic residues" evidence="1">
    <location>
        <begin position="656"/>
        <end position="671"/>
    </location>
</feature>
<organism evidence="4 5">
    <name type="scientific">Nezara viridula</name>
    <name type="common">Southern green stink bug</name>
    <name type="synonym">Cimex viridulus</name>
    <dbReference type="NCBI Taxonomy" id="85310"/>
    <lineage>
        <taxon>Eukaryota</taxon>
        <taxon>Metazoa</taxon>
        <taxon>Ecdysozoa</taxon>
        <taxon>Arthropoda</taxon>
        <taxon>Hexapoda</taxon>
        <taxon>Insecta</taxon>
        <taxon>Pterygota</taxon>
        <taxon>Neoptera</taxon>
        <taxon>Paraneoptera</taxon>
        <taxon>Hemiptera</taxon>
        <taxon>Heteroptera</taxon>
        <taxon>Panheteroptera</taxon>
        <taxon>Pentatomomorpha</taxon>
        <taxon>Pentatomoidea</taxon>
        <taxon>Pentatomidae</taxon>
        <taxon>Pentatominae</taxon>
        <taxon>Nezara</taxon>
    </lineage>
</organism>
<dbReference type="InterPro" id="IPR011993">
    <property type="entry name" value="PH-like_dom_sf"/>
</dbReference>
<feature type="compositionally biased region" description="Basic and acidic residues" evidence="1">
    <location>
        <begin position="1054"/>
        <end position="1063"/>
    </location>
</feature>
<proteinExistence type="predicted"/>
<evidence type="ECO:0000313" key="5">
    <source>
        <dbReference type="Proteomes" id="UP001152798"/>
    </source>
</evidence>
<feature type="domain" description="PH" evidence="2">
    <location>
        <begin position="1194"/>
        <end position="1294"/>
    </location>
</feature>
<dbReference type="PROSITE" id="PS50003">
    <property type="entry name" value="PH_DOMAIN"/>
    <property type="match status" value="2"/>
</dbReference>
<feature type="domain" description="PH" evidence="2">
    <location>
        <begin position="1315"/>
        <end position="1413"/>
    </location>
</feature>
<feature type="region of interest" description="Disordered" evidence="1">
    <location>
        <begin position="1040"/>
        <end position="1071"/>
    </location>
</feature>
<dbReference type="PROSITE" id="PS50106">
    <property type="entry name" value="PDZ"/>
    <property type="match status" value="1"/>
</dbReference>
<feature type="region of interest" description="Disordered" evidence="1">
    <location>
        <begin position="709"/>
        <end position="908"/>
    </location>
</feature>
<feature type="region of interest" description="Disordered" evidence="1">
    <location>
        <begin position="957"/>
        <end position="1010"/>
    </location>
</feature>
<dbReference type="PANTHER" id="PTHR47644:SF1">
    <property type="entry name" value="PDZ DOMAIN-CONTAINING PROTEIN"/>
    <property type="match status" value="1"/>
</dbReference>
<dbReference type="SUPFAM" id="SSF50156">
    <property type="entry name" value="PDZ domain-like"/>
    <property type="match status" value="1"/>
</dbReference>
<keyword evidence="5" id="KW-1185">Reference proteome</keyword>
<feature type="compositionally biased region" description="Basic and acidic residues" evidence="1">
    <location>
        <begin position="475"/>
        <end position="485"/>
    </location>
</feature>
<reference evidence="4" key="1">
    <citation type="submission" date="2022-01" db="EMBL/GenBank/DDBJ databases">
        <authorList>
            <person name="King R."/>
        </authorList>
    </citation>
    <scope>NUCLEOTIDE SEQUENCE</scope>
</reference>
<feature type="compositionally biased region" description="Basic and acidic residues" evidence="1">
    <location>
        <begin position="603"/>
        <end position="614"/>
    </location>
</feature>
<dbReference type="InterPro" id="IPR036034">
    <property type="entry name" value="PDZ_sf"/>
</dbReference>
<feature type="compositionally biased region" description="Polar residues" evidence="1">
    <location>
        <begin position="896"/>
        <end position="908"/>
    </location>
</feature>
<evidence type="ECO:0000256" key="1">
    <source>
        <dbReference type="SAM" id="MobiDB-lite"/>
    </source>
</evidence>
<feature type="compositionally biased region" description="Polar residues" evidence="1">
    <location>
        <begin position="527"/>
        <end position="591"/>
    </location>
</feature>
<dbReference type="Pfam" id="PF00169">
    <property type="entry name" value="PH"/>
    <property type="match status" value="2"/>
</dbReference>
<name>A0A9P0MWK6_NEZVI</name>
<dbReference type="Gene3D" id="2.30.42.10">
    <property type="match status" value="1"/>
</dbReference>
<feature type="domain" description="PDZ" evidence="3">
    <location>
        <begin position="1105"/>
        <end position="1183"/>
    </location>
</feature>
<accession>A0A9P0MWK6</accession>
<dbReference type="SUPFAM" id="SSF50729">
    <property type="entry name" value="PH domain-like"/>
    <property type="match status" value="2"/>
</dbReference>
<dbReference type="Gene3D" id="2.30.29.30">
    <property type="entry name" value="Pleckstrin-homology domain (PH domain)/Phosphotyrosine-binding domain (PTB)"/>
    <property type="match status" value="2"/>
</dbReference>
<dbReference type="PANTHER" id="PTHR47644">
    <property type="entry name" value="AGAP008221-PA"/>
    <property type="match status" value="1"/>
</dbReference>
<evidence type="ECO:0000259" key="2">
    <source>
        <dbReference type="PROSITE" id="PS50003"/>
    </source>
</evidence>
<dbReference type="InterPro" id="IPR001478">
    <property type="entry name" value="PDZ"/>
</dbReference>
<protein>
    <submittedName>
        <fullName evidence="4">Uncharacterized protein</fullName>
    </submittedName>
</protein>
<feature type="compositionally biased region" description="Pro residues" evidence="1">
    <location>
        <begin position="66"/>
        <end position="81"/>
    </location>
</feature>
<dbReference type="OrthoDB" id="2157866at2759"/>
<feature type="compositionally biased region" description="Basic and acidic residues" evidence="1">
    <location>
        <begin position="958"/>
        <end position="990"/>
    </location>
</feature>
<dbReference type="SMART" id="SM00233">
    <property type="entry name" value="PH"/>
    <property type="match status" value="2"/>
</dbReference>